<organism evidence="14 15">
    <name type="scientific">Dothidotthia symphoricarpi CBS 119687</name>
    <dbReference type="NCBI Taxonomy" id="1392245"/>
    <lineage>
        <taxon>Eukaryota</taxon>
        <taxon>Fungi</taxon>
        <taxon>Dikarya</taxon>
        <taxon>Ascomycota</taxon>
        <taxon>Pezizomycotina</taxon>
        <taxon>Dothideomycetes</taxon>
        <taxon>Pleosporomycetidae</taxon>
        <taxon>Pleosporales</taxon>
        <taxon>Dothidotthiaceae</taxon>
        <taxon>Dothidotthia</taxon>
    </lineage>
</organism>
<dbReference type="PANTHER" id="PTHR23033:SF47">
    <property type="entry name" value="APPLE DOMAIN-CONTAINING PROTEIN-RELATED"/>
    <property type="match status" value="1"/>
</dbReference>
<evidence type="ECO:0000256" key="9">
    <source>
        <dbReference type="ARBA" id="ARBA00022968"/>
    </source>
</evidence>
<evidence type="ECO:0000256" key="5">
    <source>
        <dbReference type="ARBA" id="ARBA00022676"/>
    </source>
</evidence>
<dbReference type="PANTHER" id="PTHR23033">
    <property type="entry name" value="BETA1,3-GALACTOSYLTRANSFERASE"/>
    <property type="match status" value="1"/>
</dbReference>
<keyword evidence="8" id="KW-0547">Nucleotide-binding</keyword>
<dbReference type="EMBL" id="ML977509">
    <property type="protein sequence ID" value="KAF2127895.1"/>
    <property type="molecule type" value="Genomic_DNA"/>
</dbReference>
<name>A0A6A6A9P2_9PLEO</name>
<evidence type="ECO:0000256" key="4">
    <source>
        <dbReference type="ARBA" id="ARBA00012557"/>
    </source>
</evidence>
<protein>
    <recommendedName>
        <fullName evidence="4">N-acetylgalactosaminide beta-1,3-galactosyltransferase</fullName>
        <ecNumber evidence="4">2.4.1.122</ecNumber>
    </recommendedName>
</protein>
<evidence type="ECO:0000256" key="3">
    <source>
        <dbReference type="ARBA" id="ARBA00006462"/>
    </source>
</evidence>
<evidence type="ECO:0000256" key="12">
    <source>
        <dbReference type="SAM" id="Phobius"/>
    </source>
</evidence>
<comment type="similarity">
    <text evidence="3">Belongs to the glycosyltransferase 31 family. Beta3-Gal-T subfamily.</text>
</comment>
<comment type="subcellular location">
    <subcellularLocation>
        <location evidence="1">Membrane</location>
        <topology evidence="1">Single-pass type II membrane protein</topology>
    </subcellularLocation>
</comment>
<dbReference type="InterPro" id="IPR026050">
    <property type="entry name" value="C1GALT1/C1GALT1_chp1"/>
</dbReference>
<evidence type="ECO:0000256" key="6">
    <source>
        <dbReference type="ARBA" id="ARBA00022679"/>
    </source>
</evidence>
<dbReference type="GO" id="GO:0016263">
    <property type="term" value="F:glycoprotein-N-acetylgalactosamine 3-beta-galactosyltransferase activity"/>
    <property type="evidence" value="ECO:0007669"/>
    <property type="project" value="UniProtKB-EC"/>
</dbReference>
<evidence type="ECO:0000256" key="8">
    <source>
        <dbReference type="ARBA" id="ARBA00022741"/>
    </source>
</evidence>
<keyword evidence="7 12" id="KW-0812">Transmembrane</keyword>
<keyword evidence="15" id="KW-1185">Reference proteome</keyword>
<evidence type="ECO:0000256" key="7">
    <source>
        <dbReference type="ARBA" id="ARBA00022692"/>
    </source>
</evidence>
<proteinExistence type="inferred from homology"/>
<keyword evidence="9" id="KW-0735">Signal-anchor</keyword>
<keyword evidence="11 12" id="KW-0472">Membrane</keyword>
<dbReference type="GO" id="GO:0000166">
    <property type="term" value="F:nucleotide binding"/>
    <property type="evidence" value="ECO:0007669"/>
    <property type="project" value="UniProtKB-KW"/>
</dbReference>
<dbReference type="OrthoDB" id="414175at2759"/>
<feature type="domain" description="Fringe-like glycosyltransferase" evidence="13">
    <location>
        <begin position="172"/>
        <end position="272"/>
    </location>
</feature>
<accession>A0A6A6A9P2</accession>
<feature type="transmembrane region" description="Helical" evidence="12">
    <location>
        <begin position="12"/>
        <end position="36"/>
    </location>
</feature>
<evidence type="ECO:0000313" key="15">
    <source>
        <dbReference type="Proteomes" id="UP000799771"/>
    </source>
</evidence>
<evidence type="ECO:0000259" key="13">
    <source>
        <dbReference type="Pfam" id="PF02434"/>
    </source>
</evidence>
<dbReference type="Gene3D" id="3.90.550.50">
    <property type="match status" value="1"/>
</dbReference>
<evidence type="ECO:0000313" key="14">
    <source>
        <dbReference type="EMBL" id="KAF2127895.1"/>
    </source>
</evidence>
<reference evidence="14" key="1">
    <citation type="journal article" date="2020" name="Stud. Mycol.">
        <title>101 Dothideomycetes genomes: a test case for predicting lifestyles and emergence of pathogens.</title>
        <authorList>
            <person name="Haridas S."/>
            <person name="Albert R."/>
            <person name="Binder M."/>
            <person name="Bloem J."/>
            <person name="Labutti K."/>
            <person name="Salamov A."/>
            <person name="Andreopoulos B."/>
            <person name="Baker S."/>
            <person name="Barry K."/>
            <person name="Bills G."/>
            <person name="Bluhm B."/>
            <person name="Cannon C."/>
            <person name="Castanera R."/>
            <person name="Culley D."/>
            <person name="Daum C."/>
            <person name="Ezra D."/>
            <person name="Gonzalez J."/>
            <person name="Henrissat B."/>
            <person name="Kuo A."/>
            <person name="Liang C."/>
            <person name="Lipzen A."/>
            <person name="Lutzoni F."/>
            <person name="Magnuson J."/>
            <person name="Mondo S."/>
            <person name="Nolan M."/>
            <person name="Ohm R."/>
            <person name="Pangilinan J."/>
            <person name="Park H.-J."/>
            <person name="Ramirez L."/>
            <person name="Alfaro M."/>
            <person name="Sun H."/>
            <person name="Tritt A."/>
            <person name="Yoshinaga Y."/>
            <person name="Zwiers L.-H."/>
            <person name="Turgeon B."/>
            <person name="Goodwin S."/>
            <person name="Spatafora J."/>
            <person name="Crous P."/>
            <person name="Grigoriev I."/>
        </authorList>
    </citation>
    <scope>NUCLEOTIDE SEQUENCE</scope>
    <source>
        <strain evidence="14">CBS 119687</strain>
    </source>
</reference>
<dbReference type="InterPro" id="IPR003378">
    <property type="entry name" value="Fringe-like_glycosylTrfase"/>
</dbReference>
<dbReference type="GO" id="GO:0016020">
    <property type="term" value="C:membrane"/>
    <property type="evidence" value="ECO:0007669"/>
    <property type="project" value="UniProtKB-SubCell"/>
</dbReference>
<evidence type="ECO:0000256" key="1">
    <source>
        <dbReference type="ARBA" id="ARBA00004606"/>
    </source>
</evidence>
<gene>
    <name evidence="14" type="ORF">P153DRAFT_342836</name>
</gene>
<keyword evidence="5" id="KW-0328">Glycosyltransferase</keyword>
<dbReference type="Gene3D" id="3.50.4.10">
    <property type="entry name" value="Hepatocyte Growth Factor"/>
    <property type="match status" value="1"/>
</dbReference>
<dbReference type="RefSeq" id="XP_033522284.1">
    <property type="nucleotide sequence ID" value="XM_033665983.1"/>
</dbReference>
<dbReference type="EC" id="2.4.1.122" evidence="4"/>
<dbReference type="Proteomes" id="UP000799771">
    <property type="component" value="Unassembled WGS sequence"/>
</dbReference>
<keyword evidence="6 14" id="KW-0808">Transferase</keyword>
<dbReference type="GeneID" id="54406415"/>
<dbReference type="AlphaFoldDB" id="A0A6A6A9P2"/>
<sequence>MPHPAFVCRVLLMVVFSVSVINLLTSIGAPSLFLSYAKPASSHSKEEVLCPQSQLADDVLVILRTGATESREKVPVHFRTTLRCVPNFAVFSDWDEEIEGHQVEDVLGGVSQETRDSNEDFKLHRHLQEHGRDGLQSQKVITALSGSSKGDYLQTDKEGWKLDKWKFLPMIDRAFEKKKDAKWYVFIEADTYLAWNNLLAYLATFDDTKPYYIGKHLYINGVEFGYGGAGFVLSQPAMRKVIAQRSPRIHEYEDFTKTHWVGDCALGKVLADSKIPLHRGFPHFQGDSPATLDPATVKINRDLWCFPLVTAHHMSTPEIEALWRFEQDWLAQHGPDVLLRHRDVFTDLIRPQIAPELPFWDNLSADKEYNAHDHAVSADAFERSAWKSFEHCRALCDSQPRCVQFSFDAGSCAVSGAFRMGFKRPGERVRSGWMLDRVDGLFGGLEDRCGVRDWFGPEDEGGNRAEAKMRRRRGV</sequence>
<evidence type="ECO:0000256" key="2">
    <source>
        <dbReference type="ARBA" id="ARBA00004922"/>
    </source>
</evidence>
<comment type="pathway">
    <text evidence="2">Protein modification; protein glycosylation.</text>
</comment>
<evidence type="ECO:0000256" key="11">
    <source>
        <dbReference type="ARBA" id="ARBA00023136"/>
    </source>
</evidence>
<keyword evidence="10 12" id="KW-1133">Transmembrane helix</keyword>
<evidence type="ECO:0000256" key="10">
    <source>
        <dbReference type="ARBA" id="ARBA00022989"/>
    </source>
</evidence>
<dbReference type="Pfam" id="PF02434">
    <property type="entry name" value="Fringe"/>
    <property type="match status" value="1"/>
</dbReference>